<evidence type="ECO:0000313" key="1">
    <source>
        <dbReference type="EMBL" id="GKX68632.1"/>
    </source>
</evidence>
<dbReference type="EMBL" id="BROD01000001">
    <property type="protein sequence ID" value="GKX68632.1"/>
    <property type="molecule type" value="Genomic_DNA"/>
</dbReference>
<accession>A0ACB5RHT6</accession>
<organism evidence="1 2">
    <name type="scientific">Inconstantimicrobium mannanitabidum</name>
    <dbReference type="NCBI Taxonomy" id="1604901"/>
    <lineage>
        <taxon>Bacteria</taxon>
        <taxon>Bacillati</taxon>
        <taxon>Bacillota</taxon>
        <taxon>Clostridia</taxon>
        <taxon>Eubacteriales</taxon>
        <taxon>Clostridiaceae</taxon>
        <taxon>Inconstantimicrobium</taxon>
    </lineage>
</organism>
<protein>
    <submittedName>
        <fullName evidence="1">PadR family transcriptional regulator</fullName>
    </submittedName>
</protein>
<keyword evidence="2" id="KW-1185">Reference proteome</keyword>
<name>A0ACB5RHT6_9CLOT</name>
<comment type="caution">
    <text evidence="1">The sequence shown here is derived from an EMBL/GenBank/DDBJ whole genome shotgun (WGS) entry which is preliminary data.</text>
</comment>
<reference evidence="1" key="1">
    <citation type="journal article" date="2025" name="Int. J. Syst. Evol. Microbiol.">
        <title>Inconstantimicrobium mannanitabidum sp. nov., a novel member of the family Clostridiaceae isolated from anoxic soil under the treatment of reductive soil disinfestation.</title>
        <authorList>
            <person name="Ueki A."/>
            <person name="Tonouchi A."/>
            <person name="Honma S."/>
            <person name="Kaku N."/>
            <person name="Ueki K."/>
        </authorList>
    </citation>
    <scope>NUCLEOTIDE SEQUENCE</scope>
    <source>
        <strain evidence="1">TW13</strain>
    </source>
</reference>
<gene>
    <name evidence="1" type="ORF">rsdtw13_38900</name>
</gene>
<evidence type="ECO:0000313" key="2">
    <source>
        <dbReference type="Proteomes" id="UP001058074"/>
    </source>
</evidence>
<sequence length="107" mass="12162">MNEDLEKHIPLTESTYYILLSLTESIHGYGIMQKVNEMSEGTVKLGPGTLYGALGKLKKEGFIEEIADETDSKRKNYVVTDLGKELMEIQHHRLKILYENSAKIFEG</sequence>
<proteinExistence type="predicted"/>
<dbReference type="Proteomes" id="UP001058074">
    <property type="component" value="Unassembled WGS sequence"/>
</dbReference>